<dbReference type="InterPro" id="IPR006094">
    <property type="entry name" value="Oxid_FAD_bind_N"/>
</dbReference>
<dbReference type="PIRSF" id="PIRSF000136">
    <property type="entry name" value="LGO_GLO"/>
    <property type="match status" value="1"/>
</dbReference>
<reference evidence="4" key="1">
    <citation type="submission" date="2014-02" db="EMBL/GenBank/DDBJ databases">
        <title>Identification and molecular characterization of L-galactono-1,4-lactone dehydrogenase in Euglena gracilis.</title>
        <authorList>
            <person name="Ishikawa T."/>
            <person name="Masumoto I."/>
            <person name="Tamaki S."/>
            <person name="Maruta T."/>
            <person name="Sawa Y."/>
            <person name="Shigeoka S."/>
        </authorList>
    </citation>
    <scope>NUCLEOTIDE SEQUENCE</scope>
</reference>
<feature type="domain" description="FAD-binding PCMH-type" evidence="3">
    <location>
        <begin position="58"/>
        <end position="228"/>
    </location>
</feature>
<dbReference type="GO" id="GO:0071949">
    <property type="term" value="F:FAD binding"/>
    <property type="evidence" value="ECO:0007669"/>
    <property type="project" value="InterPro"/>
</dbReference>
<proteinExistence type="evidence at transcript level"/>
<organism evidence="4">
    <name type="scientific">Euglena gracilis</name>
    <dbReference type="NCBI Taxonomy" id="3039"/>
    <lineage>
        <taxon>Eukaryota</taxon>
        <taxon>Discoba</taxon>
        <taxon>Euglenozoa</taxon>
        <taxon>Euglenida</taxon>
        <taxon>Spirocuta</taxon>
        <taxon>Euglenophyceae</taxon>
        <taxon>Euglenales</taxon>
        <taxon>Euglenaceae</taxon>
        <taxon>Euglena</taxon>
    </lineage>
</organism>
<evidence type="ECO:0000256" key="1">
    <source>
        <dbReference type="ARBA" id="ARBA00023002"/>
    </source>
</evidence>
<gene>
    <name evidence="4" type="primary">L-GalLDH</name>
</gene>
<dbReference type="InterPro" id="IPR016167">
    <property type="entry name" value="FAD-bd_PCMH_sub1"/>
</dbReference>
<dbReference type="InterPro" id="IPR036318">
    <property type="entry name" value="FAD-bd_PCMH-like_sf"/>
</dbReference>
<feature type="signal peptide" evidence="2">
    <location>
        <begin position="1"/>
        <end position="19"/>
    </location>
</feature>
<keyword evidence="1 4" id="KW-0560">Oxidoreductase</keyword>
<dbReference type="GO" id="GO:0016020">
    <property type="term" value="C:membrane"/>
    <property type="evidence" value="ECO:0007669"/>
    <property type="project" value="InterPro"/>
</dbReference>
<dbReference type="PROSITE" id="PS51387">
    <property type="entry name" value="FAD_PCMH"/>
    <property type="match status" value="1"/>
</dbReference>
<dbReference type="InterPro" id="IPR007173">
    <property type="entry name" value="ALO_C"/>
</dbReference>
<evidence type="ECO:0000313" key="4">
    <source>
        <dbReference type="EMBL" id="BAO94255.2"/>
    </source>
</evidence>
<sequence length="524" mass="58104">MARNKVMRMLFRAVAPTTAGICLWQVQCNFKSSEVEVWCRSLPPFEPNMEVSNWSSTHSVVAGKYYQPETVEELKDIVTICHATGQKIRPAGAMLSPNGISLSTDAMVSLSRLDKVLEVDPKGQTITVQAGIKVSQVLEELRKHGLTLQNFSSIQDQQMGGWTQVAAHGTGATLPTVEEMIVRMKLVTPSLGELELSEQHEPELFQMAKVGLGCLGIVSEMTLRCIPQHKLLETTYVTDIAGIKKDHEELLRKYRHVRYMWLPRTGKVVVVVSNPHAGGQPLLQKVSEDPTLPMRQLLSKKVGVPAGESEGLSFAQLRDALLDLNPLDTAHVDEVNRAEAEFWQRNSAQRLSDSTEVLGFECGGSQRVLEVAFPIKTPLADIEFMEKVLAVIEARGIPAPAPLEQRWTARSQAPMSPAFSPTPGDPFSWVGIIMYNTPGQDEQGLEKVAKAFKSYCAALEGVHQEYGAVPHWAKVEPCDDPAAAQRLRDRLEARYPIAKFKYMRAQLDPKNILSNDLIERVIGH</sequence>
<keyword evidence="2" id="KW-0732">Signal</keyword>
<dbReference type="InterPro" id="IPR016169">
    <property type="entry name" value="FAD-bd_PCMH_sub2"/>
</dbReference>
<dbReference type="SUPFAM" id="SSF56176">
    <property type="entry name" value="FAD-binding/transporter-associated domain-like"/>
    <property type="match status" value="1"/>
</dbReference>
<evidence type="ECO:0000256" key="2">
    <source>
        <dbReference type="SAM" id="SignalP"/>
    </source>
</evidence>
<dbReference type="EC" id="1.3.2.3" evidence="4"/>
<evidence type="ECO:0000259" key="3">
    <source>
        <dbReference type="PROSITE" id="PS51387"/>
    </source>
</evidence>
<dbReference type="PANTHER" id="PTHR43762">
    <property type="entry name" value="L-GULONOLACTONE OXIDASE"/>
    <property type="match status" value="1"/>
</dbReference>
<feature type="chain" id="PRO_5001589991" evidence="2">
    <location>
        <begin position="20"/>
        <end position="524"/>
    </location>
</feature>
<dbReference type="Pfam" id="PF04030">
    <property type="entry name" value="ALO"/>
    <property type="match status" value="1"/>
</dbReference>
<dbReference type="PANTHER" id="PTHR43762:SF1">
    <property type="entry name" value="D-ARABINONO-1,4-LACTONE OXIDASE"/>
    <property type="match status" value="1"/>
</dbReference>
<dbReference type="AlphaFoldDB" id="A0A060PS46"/>
<dbReference type="Pfam" id="PF01565">
    <property type="entry name" value="FAD_binding_4"/>
    <property type="match status" value="1"/>
</dbReference>
<accession>A0A060PS46</accession>
<dbReference type="GO" id="GO:0016633">
    <property type="term" value="F:galactonolactone dehydrogenase activity"/>
    <property type="evidence" value="ECO:0007669"/>
    <property type="project" value="UniProtKB-EC"/>
</dbReference>
<dbReference type="Gene3D" id="3.30.70.2520">
    <property type="match status" value="1"/>
</dbReference>
<dbReference type="EMBL" id="AB914478">
    <property type="protein sequence ID" value="BAO94255.2"/>
    <property type="molecule type" value="mRNA"/>
</dbReference>
<protein>
    <submittedName>
        <fullName evidence="4">L-galactono-1,4-lactone dehydrogenase</fullName>
        <ecNumber evidence="4">1.3.2.3</ecNumber>
    </submittedName>
</protein>
<dbReference type="GO" id="GO:0003885">
    <property type="term" value="F:D-arabinono-1,4-lactone oxidase activity"/>
    <property type="evidence" value="ECO:0007669"/>
    <property type="project" value="InterPro"/>
</dbReference>
<dbReference type="InterPro" id="IPR016166">
    <property type="entry name" value="FAD-bd_PCMH"/>
</dbReference>
<dbReference type="Gene3D" id="3.30.465.10">
    <property type="match status" value="1"/>
</dbReference>
<dbReference type="Gene3D" id="3.30.43.10">
    <property type="entry name" value="Uridine Diphospho-n-acetylenolpyruvylglucosamine Reductase, domain 2"/>
    <property type="match status" value="1"/>
</dbReference>
<name>A0A060PS46_EUGGR</name>
<dbReference type="InterPro" id="IPR010031">
    <property type="entry name" value="FAD_lactone_oxidase-like"/>
</dbReference>